<keyword evidence="3" id="KW-1185">Reference proteome</keyword>
<dbReference type="EnsemblPlants" id="AES67707">
    <property type="protein sequence ID" value="AES67707"/>
    <property type="gene ID" value="MTR_2g098270"/>
</dbReference>
<dbReference type="AlphaFoldDB" id="G7IUE2"/>
<evidence type="ECO:0000313" key="2">
    <source>
        <dbReference type="EnsemblPlants" id="AES67707"/>
    </source>
</evidence>
<dbReference type="Proteomes" id="UP000002051">
    <property type="component" value="Chromosome 2"/>
</dbReference>
<dbReference type="EMBL" id="CM001218">
    <property type="protein sequence ID" value="AES67707.1"/>
    <property type="molecule type" value="Genomic_DNA"/>
</dbReference>
<protein>
    <submittedName>
        <fullName evidence="1 2">Uncharacterized protein</fullName>
    </submittedName>
</protein>
<evidence type="ECO:0000313" key="1">
    <source>
        <dbReference type="EMBL" id="AES67707.1"/>
    </source>
</evidence>
<reference evidence="2" key="3">
    <citation type="submission" date="2015-04" db="UniProtKB">
        <authorList>
            <consortium name="EnsemblPlants"/>
        </authorList>
    </citation>
    <scope>IDENTIFICATION</scope>
    <source>
        <strain evidence="2">cv. Jemalong A17</strain>
    </source>
</reference>
<gene>
    <name evidence="1" type="ordered locus">MTR_2g098270</name>
</gene>
<proteinExistence type="predicted"/>
<evidence type="ECO:0000313" key="3">
    <source>
        <dbReference type="Proteomes" id="UP000002051"/>
    </source>
</evidence>
<dbReference type="HOGENOM" id="CLU_2530871_0_0_1"/>
<reference evidence="1 3" key="1">
    <citation type="journal article" date="2011" name="Nature">
        <title>The Medicago genome provides insight into the evolution of rhizobial symbioses.</title>
        <authorList>
            <person name="Young N.D."/>
            <person name="Debelle F."/>
            <person name="Oldroyd G.E."/>
            <person name="Geurts R."/>
            <person name="Cannon S.B."/>
            <person name="Udvardi M.K."/>
            <person name="Benedito V.A."/>
            <person name="Mayer K.F."/>
            <person name="Gouzy J."/>
            <person name="Schoof H."/>
            <person name="Van de Peer Y."/>
            <person name="Proost S."/>
            <person name="Cook D.R."/>
            <person name="Meyers B.C."/>
            <person name="Spannagl M."/>
            <person name="Cheung F."/>
            <person name="De Mita S."/>
            <person name="Krishnakumar V."/>
            <person name="Gundlach H."/>
            <person name="Zhou S."/>
            <person name="Mudge J."/>
            <person name="Bharti A.K."/>
            <person name="Murray J.D."/>
            <person name="Naoumkina M.A."/>
            <person name="Rosen B."/>
            <person name="Silverstein K.A."/>
            <person name="Tang H."/>
            <person name="Rombauts S."/>
            <person name="Zhao P.X."/>
            <person name="Zhou P."/>
            <person name="Barbe V."/>
            <person name="Bardou P."/>
            <person name="Bechner M."/>
            <person name="Bellec A."/>
            <person name="Berger A."/>
            <person name="Berges H."/>
            <person name="Bidwell S."/>
            <person name="Bisseling T."/>
            <person name="Choisne N."/>
            <person name="Couloux A."/>
            <person name="Denny R."/>
            <person name="Deshpande S."/>
            <person name="Dai X."/>
            <person name="Doyle J.J."/>
            <person name="Dudez A.M."/>
            <person name="Farmer A.D."/>
            <person name="Fouteau S."/>
            <person name="Franken C."/>
            <person name="Gibelin C."/>
            <person name="Gish J."/>
            <person name="Goldstein S."/>
            <person name="Gonzalez A.J."/>
            <person name="Green P.J."/>
            <person name="Hallab A."/>
            <person name="Hartog M."/>
            <person name="Hua A."/>
            <person name="Humphray S.J."/>
            <person name="Jeong D.H."/>
            <person name="Jing Y."/>
            <person name="Jocker A."/>
            <person name="Kenton S.M."/>
            <person name="Kim D.J."/>
            <person name="Klee K."/>
            <person name="Lai H."/>
            <person name="Lang C."/>
            <person name="Lin S."/>
            <person name="Macmil S.L."/>
            <person name="Magdelenat G."/>
            <person name="Matthews L."/>
            <person name="McCorrison J."/>
            <person name="Monaghan E.L."/>
            <person name="Mun J.H."/>
            <person name="Najar F.Z."/>
            <person name="Nicholson C."/>
            <person name="Noirot C."/>
            <person name="O'Bleness M."/>
            <person name="Paule C.R."/>
            <person name="Poulain J."/>
            <person name="Prion F."/>
            <person name="Qin B."/>
            <person name="Qu C."/>
            <person name="Retzel E.F."/>
            <person name="Riddle C."/>
            <person name="Sallet E."/>
            <person name="Samain S."/>
            <person name="Samson N."/>
            <person name="Sanders I."/>
            <person name="Saurat O."/>
            <person name="Scarpelli C."/>
            <person name="Schiex T."/>
            <person name="Segurens B."/>
            <person name="Severin A.J."/>
            <person name="Sherrier D.J."/>
            <person name="Shi R."/>
            <person name="Sims S."/>
            <person name="Singer S.R."/>
            <person name="Sinharoy S."/>
            <person name="Sterck L."/>
            <person name="Viollet A."/>
            <person name="Wang B.B."/>
            <person name="Wang K."/>
            <person name="Wang M."/>
            <person name="Wang X."/>
            <person name="Warfsmann J."/>
            <person name="Weissenbach J."/>
            <person name="White D.D."/>
            <person name="White J.D."/>
            <person name="Wiley G.B."/>
            <person name="Wincker P."/>
            <person name="Xing Y."/>
            <person name="Yang L."/>
            <person name="Yao Z."/>
            <person name="Ying F."/>
            <person name="Zhai J."/>
            <person name="Zhou L."/>
            <person name="Zuber A."/>
            <person name="Denarie J."/>
            <person name="Dixon R.A."/>
            <person name="May G.D."/>
            <person name="Schwartz D.C."/>
            <person name="Rogers J."/>
            <person name="Quetier F."/>
            <person name="Town C.D."/>
            <person name="Roe B.A."/>
        </authorList>
    </citation>
    <scope>NUCLEOTIDE SEQUENCE [LARGE SCALE GENOMIC DNA]</scope>
    <source>
        <strain evidence="1">A17</strain>
        <strain evidence="2 3">cv. Jemalong A17</strain>
    </source>
</reference>
<accession>G7IUE2</accession>
<dbReference type="PaxDb" id="3880-AES67707"/>
<name>G7IUE2_MEDTR</name>
<sequence>MIFNKHVLSCAELSPQDGWSSVLDSLLFSKRNSKAIINSHTQHKWRYRGSNPGHGIRPNNFDILPVELGLLDRDCILQPTFSVY</sequence>
<organism evidence="1 3">
    <name type="scientific">Medicago truncatula</name>
    <name type="common">Barrel medic</name>
    <name type="synonym">Medicago tribuloides</name>
    <dbReference type="NCBI Taxonomy" id="3880"/>
    <lineage>
        <taxon>Eukaryota</taxon>
        <taxon>Viridiplantae</taxon>
        <taxon>Streptophyta</taxon>
        <taxon>Embryophyta</taxon>
        <taxon>Tracheophyta</taxon>
        <taxon>Spermatophyta</taxon>
        <taxon>Magnoliopsida</taxon>
        <taxon>eudicotyledons</taxon>
        <taxon>Gunneridae</taxon>
        <taxon>Pentapetalae</taxon>
        <taxon>rosids</taxon>
        <taxon>fabids</taxon>
        <taxon>Fabales</taxon>
        <taxon>Fabaceae</taxon>
        <taxon>Papilionoideae</taxon>
        <taxon>50 kb inversion clade</taxon>
        <taxon>NPAAA clade</taxon>
        <taxon>Hologalegina</taxon>
        <taxon>IRL clade</taxon>
        <taxon>Trifolieae</taxon>
        <taxon>Medicago</taxon>
    </lineage>
</organism>
<reference evidence="1 3" key="2">
    <citation type="journal article" date="2014" name="BMC Genomics">
        <title>An improved genome release (version Mt4.0) for the model legume Medicago truncatula.</title>
        <authorList>
            <person name="Tang H."/>
            <person name="Krishnakumar V."/>
            <person name="Bidwell S."/>
            <person name="Rosen B."/>
            <person name="Chan A."/>
            <person name="Zhou S."/>
            <person name="Gentzbittel L."/>
            <person name="Childs K.L."/>
            <person name="Yandell M."/>
            <person name="Gundlach H."/>
            <person name="Mayer K.F."/>
            <person name="Schwartz D.C."/>
            <person name="Town C.D."/>
        </authorList>
    </citation>
    <scope>GENOME REANNOTATION</scope>
    <source>
        <strain evidence="2 3">cv. Jemalong A17</strain>
    </source>
</reference>